<dbReference type="InterPro" id="IPR003439">
    <property type="entry name" value="ABC_transporter-like_ATP-bd"/>
</dbReference>
<dbReference type="GO" id="GO:0005524">
    <property type="term" value="F:ATP binding"/>
    <property type="evidence" value="ECO:0007669"/>
    <property type="project" value="UniProtKB-KW"/>
</dbReference>
<dbReference type="STRING" id="1054147.F4Q889"/>
<evidence type="ECO:0000313" key="6">
    <source>
        <dbReference type="EMBL" id="EGG15989.1"/>
    </source>
</evidence>
<sequence>MTSTFDEQAQVDENYFGQVRLKDDDGIDYHDPKNILTMKNIHKTYLLGIEGVPALRGVSMCIKRGDFVCIFGTSGGGKTTMLNIIGTIDKPTKGDMKLCGKTINHKTTDKDLAFLRLKNIGFVFQTFNLLSSLTALENVEMPMILLGELNAAERRERAISLLTKVGMKDRVDHVPSQLSGGEQQRVTIARAMANNPDILLLDEPTGDLDTVNTSIVMKLLTDLNRNDGVTLVMVTHDVGLKMYSDRVIWMRDGKIQRIETVNPLSKKEQFEKLYREIDHIQSSQKGGVHSVITNNNNKKVTEVRRPIDYKSIASFTAAGGSLTGASSSMNKKPIRGNNINNNNNNPKPFIVESYSNSSSTVDFGSTSTTSTSNNNNNNGNNNNNSHKYRQQPLLNINDDNDDDDDDYNQDVSSDDINNIRGRDNSYLFDDTGPSSSSSKYFGQNNNNNRQQPIANTNDIYININQALGVGQNNNNNNNNNTVENLTNDLDAIL</sequence>
<reference evidence="7" key="1">
    <citation type="journal article" date="2011" name="Genome Res.">
        <title>Phylogeny-wide analysis of social amoeba genomes highlights ancient origins for complex intercellular communication.</title>
        <authorList>
            <person name="Heidel A.J."/>
            <person name="Lawal H.M."/>
            <person name="Felder M."/>
            <person name="Schilde C."/>
            <person name="Helps N.R."/>
            <person name="Tunggal B."/>
            <person name="Rivero F."/>
            <person name="John U."/>
            <person name="Schleicher M."/>
            <person name="Eichinger L."/>
            <person name="Platzer M."/>
            <person name="Noegel A.A."/>
            <person name="Schaap P."/>
            <person name="Gloeckner G."/>
        </authorList>
    </citation>
    <scope>NUCLEOTIDE SEQUENCE [LARGE SCALE GENOMIC DNA]</scope>
    <source>
        <strain evidence="7">SH3</strain>
    </source>
</reference>
<dbReference type="Gene3D" id="3.40.50.300">
    <property type="entry name" value="P-loop containing nucleotide triphosphate hydrolases"/>
    <property type="match status" value="1"/>
</dbReference>
<feature type="domain" description="ABC transporter" evidence="5">
    <location>
        <begin position="36"/>
        <end position="277"/>
    </location>
</feature>
<dbReference type="SUPFAM" id="SSF52540">
    <property type="entry name" value="P-loop containing nucleoside triphosphate hydrolases"/>
    <property type="match status" value="1"/>
</dbReference>
<dbReference type="InterPro" id="IPR017871">
    <property type="entry name" value="ABC_transporter-like_CS"/>
</dbReference>
<evidence type="ECO:0000313" key="7">
    <source>
        <dbReference type="Proteomes" id="UP000007797"/>
    </source>
</evidence>
<dbReference type="EMBL" id="GL883025">
    <property type="protein sequence ID" value="EGG15989.1"/>
    <property type="molecule type" value="Genomic_DNA"/>
</dbReference>
<evidence type="ECO:0000256" key="2">
    <source>
        <dbReference type="ARBA" id="ARBA00022741"/>
    </source>
</evidence>
<evidence type="ECO:0000256" key="3">
    <source>
        <dbReference type="ARBA" id="ARBA00022840"/>
    </source>
</evidence>
<protein>
    <submittedName>
        <fullName evidence="6">Non-transporter ABC protein</fullName>
    </submittedName>
</protein>
<dbReference type="GO" id="GO:0022857">
    <property type="term" value="F:transmembrane transporter activity"/>
    <property type="evidence" value="ECO:0007669"/>
    <property type="project" value="TreeGrafter"/>
</dbReference>
<feature type="compositionally biased region" description="Acidic residues" evidence="4">
    <location>
        <begin position="398"/>
        <end position="408"/>
    </location>
</feature>
<dbReference type="AlphaFoldDB" id="F4Q889"/>
<dbReference type="OMA" id="EMPMILL"/>
<organism evidence="6 7">
    <name type="scientific">Cavenderia fasciculata</name>
    <name type="common">Slime mold</name>
    <name type="synonym">Dictyostelium fasciculatum</name>
    <dbReference type="NCBI Taxonomy" id="261658"/>
    <lineage>
        <taxon>Eukaryota</taxon>
        <taxon>Amoebozoa</taxon>
        <taxon>Evosea</taxon>
        <taxon>Eumycetozoa</taxon>
        <taxon>Dictyostelia</taxon>
        <taxon>Acytosteliales</taxon>
        <taxon>Cavenderiaceae</taxon>
        <taxon>Cavenderia</taxon>
    </lineage>
</organism>
<dbReference type="KEGG" id="dfa:DFA_09661"/>
<dbReference type="GO" id="GO:0031288">
    <property type="term" value="P:sorocarp morphogenesis"/>
    <property type="evidence" value="ECO:0007669"/>
    <property type="project" value="EnsemblProtists"/>
</dbReference>
<feature type="compositionally biased region" description="Low complexity" evidence="4">
    <location>
        <begin position="320"/>
        <end position="385"/>
    </location>
</feature>
<dbReference type="GO" id="GO:0005886">
    <property type="term" value="C:plasma membrane"/>
    <property type="evidence" value="ECO:0007669"/>
    <property type="project" value="TreeGrafter"/>
</dbReference>
<dbReference type="OrthoDB" id="6500128at2759"/>
<dbReference type="CDD" id="cd03255">
    <property type="entry name" value="ABC_MJ0796_LolCDE_FtsE"/>
    <property type="match status" value="1"/>
</dbReference>
<dbReference type="GeneID" id="14867902"/>
<dbReference type="InterPro" id="IPR003593">
    <property type="entry name" value="AAA+_ATPase"/>
</dbReference>
<dbReference type="GO" id="GO:0016887">
    <property type="term" value="F:ATP hydrolysis activity"/>
    <property type="evidence" value="ECO:0007669"/>
    <property type="project" value="InterPro"/>
</dbReference>
<evidence type="ECO:0000256" key="4">
    <source>
        <dbReference type="SAM" id="MobiDB-lite"/>
    </source>
</evidence>
<dbReference type="PROSITE" id="PS50893">
    <property type="entry name" value="ABC_TRANSPORTER_2"/>
    <property type="match status" value="1"/>
</dbReference>
<evidence type="ECO:0000256" key="1">
    <source>
        <dbReference type="ARBA" id="ARBA00022448"/>
    </source>
</evidence>
<gene>
    <name evidence="6" type="primary">abcH2</name>
    <name evidence="6" type="ORF">DFA_09661</name>
</gene>
<keyword evidence="2" id="KW-0547">Nucleotide-binding</keyword>
<accession>F4Q889</accession>
<keyword evidence="7" id="KW-1185">Reference proteome</keyword>
<dbReference type="InterPro" id="IPR027417">
    <property type="entry name" value="P-loop_NTPase"/>
</dbReference>
<evidence type="ECO:0000259" key="5">
    <source>
        <dbReference type="PROSITE" id="PS50893"/>
    </source>
</evidence>
<dbReference type="PANTHER" id="PTHR24220:SF688">
    <property type="entry name" value="ABC TRANSPORTER H FAMILY MEMBER 2"/>
    <property type="match status" value="1"/>
</dbReference>
<dbReference type="PROSITE" id="PS00211">
    <property type="entry name" value="ABC_TRANSPORTER_1"/>
    <property type="match status" value="1"/>
</dbReference>
<feature type="compositionally biased region" description="Polar residues" evidence="4">
    <location>
        <begin position="432"/>
        <end position="442"/>
    </location>
</feature>
<dbReference type="SMART" id="SM00382">
    <property type="entry name" value="AAA"/>
    <property type="match status" value="1"/>
</dbReference>
<dbReference type="InterPro" id="IPR017911">
    <property type="entry name" value="MacB-like_ATP-bd"/>
</dbReference>
<feature type="compositionally biased region" description="Low complexity" evidence="4">
    <location>
        <begin position="443"/>
        <end position="452"/>
    </location>
</feature>
<dbReference type="Proteomes" id="UP000007797">
    <property type="component" value="Unassembled WGS sequence"/>
</dbReference>
<keyword evidence="3" id="KW-0067">ATP-binding</keyword>
<dbReference type="Pfam" id="PF00005">
    <property type="entry name" value="ABC_tran"/>
    <property type="match status" value="1"/>
</dbReference>
<name>F4Q889_CACFS</name>
<dbReference type="FunFam" id="3.40.50.300:FF:001871">
    <property type="entry name" value="ATP-binding cassette, putative"/>
    <property type="match status" value="1"/>
</dbReference>
<feature type="region of interest" description="Disordered" evidence="4">
    <location>
        <begin position="320"/>
        <end position="452"/>
    </location>
</feature>
<dbReference type="InterPro" id="IPR015854">
    <property type="entry name" value="ABC_transpr_LolD-like"/>
</dbReference>
<keyword evidence="1" id="KW-0813">Transport</keyword>
<dbReference type="PANTHER" id="PTHR24220">
    <property type="entry name" value="IMPORT ATP-BINDING PROTEIN"/>
    <property type="match status" value="1"/>
</dbReference>
<proteinExistence type="predicted"/>
<dbReference type="RefSeq" id="XP_004352314.1">
    <property type="nucleotide sequence ID" value="XM_004352262.1"/>
</dbReference>